<proteinExistence type="predicted"/>
<name>A0A9J6DWW7_RHIMP</name>
<reference evidence="1" key="1">
    <citation type="journal article" date="2020" name="Cell">
        <title>Large-Scale Comparative Analyses of Tick Genomes Elucidate Their Genetic Diversity and Vector Capacities.</title>
        <authorList>
            <consortium name="Tick Genome and Microbiome Consortium (TIGMIC)"/>
            <person name="Jia N."/>
            <person name="Wang J."/>
            <person name="Shi W."/>
            <person name="Du L."/>
            <person name="Sun Y."/>
            <person name="Zhan W."/>
            <person name="Jiang J.F."/>
            <person name="Wang Q."/>
            <person name="Zhang B."/>
            <person name="Ji P."/>
            <person name="Bell-Sakyi L."/>
            <person name="Cui X.M."/>
            <person name="Yuan T.T."/>
            <person name="Jiang B.G."/>
            <person name="Yang W.F."/>
            <person name="Lam T.T."/>
            <person name="Chang Q.C."/>
            <person name="Ding S.J."/>
            <person name="Wang X.J."/>
            <person name="Zhu J.G."/>
            <person name="Ruan X.D."/>
            <person name="Zhao L."/>
            <person name="Wei J.T."/>
            <person name="Ye R.Z."/>
            <person name="Que T.C."/>
            <person name="Du C.H."/>
            <person name="Zhou Y.H."/>
            <person name="Cheng J.X."/>
            <person name="Dai P.F."/>
            <person name="Guo W.B."/>
            <person name="Han X.H."/>
            <person name="Huang E.J."/>
            <person name="Li L.F."/>
            <person name="Wei W."/>
            <person name="Gao Y.C."/>
            <person name="Liu J.Z."/>
            <person name="Shao H.Z."/>
            <person name="Wang X."/>
            <person name="Wang C.C."/>
            <person name="Yang T.C."/>
            <person name="Huo Q.B."/>
            <person name="Li W."/>
            <person name="Chen H.Y."/>
            <person name="Chen S.E."/>
            <person name="Zhou L.G."/>
            <person name="Ni X.B."/>
            <person name="Tian J.H."/>
            <person name="Sheng Y."/>
            <person name="Liu T."/>
            <person name="Pan Y.S."/>
            <person name="Xia L.Y."/>
            <person name="Li J."/>
            <person name="Zhao F."/>
            <person name="Cao W.C."/>
        </authorList>
    </citation>
    <scope>NUCLEOTIDE SEQUENCE</scope>
    <source>
        <strain evidence="1">Rmic-2018</strain>
    </source>
</reference>
<organism evidence="1 2">
    <name type="scientific">Rhipicephalus microplus</name>
    <name type="common">Cattle tick</name>
    <name type="synonym">Boophilus microplus</name>
    <dbReference type="NCBI Taxonomy" id="6941"/>
    <lineage>
        <taxon>Eukaryota</taxon>
        <taxon>Metazoa</taxon>
        <taxon>Ecdysozoa</taxon>
        <taxon>Arthropoda</taxon>
        <taxon>Chelicerata</taxon>
        <taxon>Arachnida</taxon>
        <taxon>Acari</taxon>
        <taxon>Parasitiformes</taxon>
        <taxon>Ixodida</taxon>
        <taxon>Ixodoidea</taxon>
        <taxon>Ixodidae</taxon>
        <taxon>Rhipicephalinae</taxon>
        <taxon>Rhipicephalus</taxon>
        <taxon>Boophilus</taxon>
    </lineage>
</organism>
<dbReference type="EMBL" id="JABSTU010000007">
    <property type="protein sequence ID" value="KAH8026369.1"/>
    <property type="molecule type" value="Genomic_DNA"/>
</dbReference>
<reference evidence="1" key="2">
    <citation type="submission" date="2021-09" db="EMBL/GenBank/DDBJ databases">
        <authorList>
            <person name="Jia N."/>
            <person name="Wang J."/>
            <person name="Shi W."/>
            <person name="Du L."/>
            <person name="Sun Y."/>
            <person name="Zhan W."/>
            <person name="Jiang J."/>
            <person name="Wang Q."/>
            <person name="Zhang B."/>
            <person name="Ji P."/>
            <person name="Sakyi L.B."/>
            <person name="Cui X."/>
            <person name="Yuan T."/>
            <person name="Jiang B."/>
            <person name="Yang W."/>
            <person name="Lam T.T.-Y."/>
            <person name="Chang Q."/>
            <person name="Ding S."/>
            <person name="Wang X."/>
            <person name="Zhu J."/>
            <person name="Ruan X."/>
            <person name="Zhao L."/>
            <person name="Wei J."/>
            <person name="Que T."/>
            <person name="Du C."/>
            <person name="Cheng J."/>
            <person name="Dai P."/>
            <person name="Han X."/>
            <person name="Huang E."/>
            <person name="Gao Y."/>
            <person name="Liu J."/>
            <person name="Shao H."/>
            <person name="Ye R."/>
            <person name="Li L."/>
            <person name="Wei W."/>
            <person name="Wang X."/>
            <person name="Wang C."/>
            <person name="Huo Q."/>
            <person name="Li W."/>
            <person name="Guo W."/>
            <person name="Chen H."/>
            <person name="Chen S."/>
            <person name="Zhou L."/>
            <person name="Zhou L."/>
            <person name="Ni X."/>
            <person name="Tian J."/>
            <person name="Zhou Y."/>
            <person name="Sheng Y."/>
            <person name="Liu T."/>
            <person name="Pan Y."/>
            <person name="Xia L."/>
            <person name="Li J."/>
            <person name="Zhao F."/>
            <person name="Cao W."/>
        </authorList>
    </citation>
    <scope>NUCLEOTIDE SEQUENCE</scope>
    <source>
        <strain evidence="1">Rmic-2018</strain>
        <tissue evidence="1">Larvae</tissue>
    </source>
</reference>
<sequence length="246" mass="27271">MTPNTATRSQPNIVSPEIIAAAKTGSKARSTSHSKTRTKSVSIPIPLPVNLTKHPGEAWSYSGLTGIPATLQEGTFRQDGNYNHYRGESATTCFRDQQCQGGISGDDITIWRTRGSERAIQNRLQEATDIGIAYARPCSLTCSNKKSELAIIRARSITPPPQIVVQVNGVAALQVERARILDMNVQANGRVDYTVSLLSRQTKQILALLRRVSNRRSGLRERDLLRLVQAWVISRITYHLLFHILT</sequence>
<evidence type="ECO:0000313" key="2">
    <source>
        <dbReference type="Proteomes" id="UP000821866"/>
    </source>
</evidence>
<keyword evidence="2" id="KW-1185">Reference proteome</keyword>
<dbReference type="VEuPathDB" id="VectorBase:LOC119174002"/>
<evidence type="ECO:0000313" key="1">
    <source>
        <dbReference type="EMBL" id="KAH8026369.1"/>
    </source>
</evidence>
<dbReference type="AlphaFoldDB" id="A0A9J6DWW7"/>
<accession>A0A9J6DWW7</accession>
<comment type="caution">
    <text evidence="1">The sequence shown here is derived from an EMBL/GenBank/DDBJ whole genome shotgun (WGS) entry which is preliminary data.</text>
</comment>
<gene>
    <name evidence="1" type="ORF">HPB51_020353</name>
</gene>
<protein>
    <submittedName>
        <fullName evidence="1">Uncharacterized protein</fullName>
    </submittedName>
</protein>
<dbReference type="Proteomes" id="UP000821866">
    <property type="component" value="Unassembled WGS sequence"/>
</dbReference>